<evidence type="ECO:0000256" key="2">
    <source>
        <dbReference type="ARBA" id="ARBA00004123"/>
    </source>
</evidence>
<evidence type="ECO:0000313" key="16">
    <source>
        <dbReference type="EMBL" id="KAK8853078.1"/>
    </source>
</evidence>
<proteinExistence type="inferred from homology"/>
<dbReference type="GO" id="GO:0006338">
    <property type="term" value="P:chromatin remodeling"/>
    <property type="evidence" value="ECO:0007669"/>
    <property type="project" value="InterPro"/>
</dbReference>
<feature type="repeat" description="WD" evidence="11">
    <location>
        <begin position="22"/>
        <end position="47"/>
    </location>
</feature>
<evidence type="ECO:0000256" key="12">
    <source>
        <dbReference type="RuleBase" id="RU364014"/>
    </source>
</evidence>
<feature type="domain" description="CAF1B/HIR1 beta-propeller" evidence="15">
    <location>
        <begin position="18"/>
        <end position="357"/>
    </location>
</feature>
<dbReference type="RefSeq" id="XP_066802264.1">
    <property type="nucleotide sequence ID" value="XM_066946885.1"/>
</dbReference>
<dbReference type="EMBL" id="JBCAWK010000007">
    <property type="protein sequence ID" value="KAK8853078.1"/>
    <property type="molecule type" value="Genomic_DNA"/>
</dbReference>
<evidence type="ECO:0000256" key="11">
    <source>
        <dbReference type="PROSITE-ProRule" id="PRU00221"/>
    </source>
</evidence>
<dbReference type="FunFam" id="2.130.10.10:FF:000921">
    <property type="entry name" value="Protein HIR"/>
    <property type="match status" value="1"/>
</dbReference>
<reference evidence="16 17" key="1">
    <citation type="journal article" date="2024" name="bioRxiv">
        <title>Comparative genomics of Cryptococcus and Kwoniella reveals pathogenesis evolution and contrasting karyotype dynamics via intercentromeric recombination or chromosome fusion.</title>
        <authorList>
            <person name="Coelho M.A."/>
            <person name="David-Palma M."/>
            <person name="Shea T."/>
            <person name="Bowers K."/>
            <person name="McGinley-Smith S."/>
            <person name="Mohammad A.W."/>
            <person name="Gnirke A."/>
            <person name="Yurkov A.M."/>
            <person name="Nowrousian M."/>
            <person name="Sun S."/>
            <person name="Cuomo C.A."/>
            <person name="Heitman J."/>
        </authorList>
    </citation>
    <scope>NUCLEOTIDE SEQUENCE [LARGE SCALE GENOMIC DNA]</scope>
    <source>
        <strain evidence="16 17">CBS 13917</strain>
    </source>
</reference>
<evidence type="ECO:0000259" key="15">
    <source>
        <dbReference type="Pfam" id="PF24105"/>
    </source>
</evidence>
<dbReference type="Proteomes" id="UP001388673">
    <property type="component" value="Unassembled WGS sequence"/>
</dbReference>
<dbReference type="InterPro" id="IPR011494">
    <property type="entry name" value="HIRA-like_C"/>
</dbReference>
<evidence type="ECO:0000259" key="14">
    <source>
        <dbReference type="Pfam" id="PF07569"/>
    </source>
</evidence>
<dbReference type="InterPro" id="IPR001680">
    <property type="entry name" value="WD40_rpt"/>
</dbReference>
<dbReference type="GO" id="GO:0006351">
    <property type="term" value="P:DNA-templated transcription"/>
    <property type="evidence" value="ECO:0007669"/>
    <property type="project" value="InterPro"/>
</dbReference>
<dbReference type="InterPro" id="IPR015943">
    <property type="entry name" value="WD40/YVTN_repeat-like_dom_sf"/>
</dbReference>
<feature type="repeat" description="WD" evidence="11">
    <location>
        <begin position="69"/>
        <end position="103"/>
    </location>
</feature>
<dbReference type="GeneID" id="92181037"/>
<protein>
    <recommendedName>
        <fullName evidence="12">Protein HIR</fullName>
    </recommendedName>
</protein>
<dbReference type="PROSITE" id="PS50082">
    <property type="entry name" value="WD_REPEATS_2"/>
    <property type="match status" value="4"/>
</dbReference>
<keyword evidence="7 12" id="KW-0156">Chromatin regulator</keyword>
<dbReference type="InterPro" id="IPR055410">
    <property type="entry name" value="Beta-prop_CAF1B_HIR1"/>
</dbReference>
<dbReference type="InterPro" id="IPR031120">
    <property type="entry name" value="HIR1-like"/>
</dbReference>
<evidence type="ECO:0000256" key="10">
    <source>
        <dbReference type="ARBA" id="ARBA00023242"/>
    </source>
</evidence>
<feature type="repeat" description="WD" evidence="11">
    <location>
        <begin position="127"/>
        <end position="159"/>
    </location>
</feature>
<evidence type="ECO:0000256" key="3">
    <source>
        <dbReference type="ARBA" id="ARBA00007306"/>
    </source>
</evidence>
<keyword evidence="5 11" id="KW-0853">WD repeat</keyword>
<dbReference type="PANTHER" id="PTHR13831:SF0">
    <property type="entry name" value="PROTEIN HIRA"/>
    <property type="match status" value="1"/>
</dbReference>
<dbReference type="GO" id="GO:0006355">
    <property type="term" value="P:regulation of DNA-templated transcription"/>
    <property type="evidence" value="ECO:0007669"/>
    <property type="project" value="InterPro"/>
</dbReference>
<accession>A0AAW0YXV8</accession>
<dbReference type="GO" id="GO:0000417">
    <property type="term" value="C:HIR complex"/>
    <property type="evidence" value="ECO:0007669"/>
    <property type="project" value="TreeGrafter"/>
</dbReference>
<evidence type="ECO:0000256" key="6">
    <source>
        <dbReference type="ARBA" id="ARBA00022737"/>
    </source>
</evidence>
<comment type="similarity">
    <text evidence="3 12">Belongs to the WD repeat HIR1 family.</text>
</comment>
<evidence type="ECO:0000256" key="13">
    <source>
        <dbReference type="SAM" id="MobiDB-lite"/>
    </source>
</evidence>
<sequence>MRVCKPSWVEHTSGDKKNKCPIYSISVHPDGTRLATGGLDHKVKIWSTLPILDPEADKDEQNPKLLCTMAAHTGPVLSVRWAHHGRFLATGSDDQVIMIWGIDPDGGGRIWGSDEVNVENWKALTRLVGHVADVVDLAWSRDDSMLASVGLDSKVWIWDGYSFERLRKLDLHQGFVKGVCWDPVGNFLATQSDDKTVKVWNTEDWTCVQSVSKPFETSPQSTFFRRLSWSPDGAFIAASNAMNGPVFVAAVIDRDSWSSDISFVGHENTIQVAAFNPRLFFRKGDEPGRATASCMLALGANDFSISIWRNSLHKPPVVFKEIFGRDLLDLCWSNDGFHLYGSSADGSICAISFDPEEFPELAEPEATDVVLREYGYKPPQQRQISRAASVNPVGQMANGFGPSTSSSTVVNVLQPRKGKTKNRRIDLANGGASTNGRSLQPPAADPFGGPIQNFGSSAQEATAQMFQEASSAFGNASRQANGDLGSSPRIAAKRKAHLFVNEDGDRPVRGRIMPTTQARQDAAVQVIRAPRILTPSSSSSSSRSLSVPQVQSVVRATQTDSSSKAAYLEAHNAINDTGQTIITFSKDGENLWIDYLPSPVLAIAVSSSFSAVACEDSSVRVYSPAGRHLSNVRLASPCHDLQGNKDMLLLITSDCQVRVLDIRKGKVVFTPTSLSHLLDPASSSTVPLQGLQINECTIRPNGIPIIITSEPSAYAYDPAVCEWANISSGWWAESSTLVNGSRGPLAEIETVVASGSKGKKRLTQEWWNETIAMGHYETKLKACLLIESEEEYQYWLVQYIQYLGNEDFLERAEELVKDLVGPIYQQTRPISWDTKLMGMDKRKIAKQVLGMLAQTKSGGELAGEYLSLLRSIEAEDQKW</sequence>
<comment type="function">
    <text evidence="1 12">Required for replication-independent chromatin assembly and for the periodic repression of histone gene transcription during the cell cycle.</text>
</comment>
<dbReference type="GO" id="GO:0005634">
    <property type="term" value="C:nucleus"/>
    <property type="evidence" value="ECO:0007669"/>
    <property type="project" value="UniProtKB-SubCell"/>
</dbReference>
<keyword evidence="6 12" id="KW-0677">Repeat</keyword>
<evidence type="ECO:0000256" key="9">
    <source>
        <dbReference type="ARBA" id="ARBA00023163"/>
    </source>
</evidence>
<dbReference type="Pfam" id="PF24105">
    <property type="entry name" value="Beta-prop_CAF1B_HIR1"/>
    <property type="match status" value="1"/>
</dbReference>
<dbReference type="Gene3D" id="2.130.10.10">
    <property type="entry name" value="YVTN repeat-like/Quinoprotein amine dehydrogenase"/>
    <property type="match status" value="3"/>
</dbReference>
<evidence type="ECO:0000256" key="7">
    <source>
        <dbReference type="ARBA" id="ARBA00022853"/>
    </source>
</evidence>
<dbReference type="PROSITE" id="PS50294">
    <property type="entry name" value="WD_REPEATS_REGION"/>
    <property type="match status" value="4"/>
</dbReference>
<comment type="caution">
    <text evidence="16">The sequence shown here is derived from an EMBL/GenBank/DDBJ whole genome shotgun (WGS) entry which is preliminary data.</text>
</comment>
<dbReference type="GO" id="GO:0031491">
    <property type="term" value="F:nucleosome binding"/>
    <property type="evidence" value="ECO:0007669"/>
    <property type="project" value="TreeGrafter"/>
</dbReference>
<dbReference type="Pfam" id="PF07569">
    <property type="entry name" value="Hira"/>
    <property type="match status" value="1"/>
</dbReference>
<evidence type="ECO:0000256" key="8">
    <source>
        <dbReference type="ARBA" id="ARBA00023015"/>
    </source>
</evidence>
<comment type="subcellular location">
    <subcellularLocation>
        <location evidence="2 12">Nucleus</location>
    </subcellularLocation>
</comment>
<keyword evidence="9 12" id="KW-0804">Transcription</keyword>
<dbReference type="SMART" id="SM00320">
    <property type="entry name" value="WD40"/>
    <property type="match status" value="7"/>
</dbReference>
<dbReference type="SUPFAM" id="SSF50978">
    <property type="entry name" value="WD40 repeat-like"/>
    <property type="match status" value="2"/>
</dbReference>
<dbReference type="InterPro" id="IPR036322">
    <property type="entry name" value="WD40_repeat_dom_sf"/>
</dbReference>
<evidence type="ECO:0000256" key="1">
    <source>
        <dbReference type="ARBA" id="ARBA00002677"/>
    </source>
</evidence>
<feature type="domain" description="Protein HIRA-like C-terminal" evidence="14">
    <location>
        <begin position="627"/>
        <end position="819"/>
    </location>
</feature>
<dbReference type="FunFam" id="2.130.10.10:FF:000701">
    <property type="entry name" value="Protein HIR"/>
    <property type="match status" value="1"/>
</dbReference>
<evidence type="ECO:0000256" key="5">
    <source>
        <dbReference type="ARBA" id="ARBA00022574"/>
    </source>
</evidence>
<name>A0AAW0YXV8_9TREE</name>
<keyword evidence="17" id="KW-1185">Reference proteome</keyword>
<keyword evidence="4 12" id="KW-0678">Repressor</keyword>
<gene>
    <name evidence="16" type="ORF">IAR55_003779</name>
</gene>
<feature type="region of interest" description="Disordered" evidence="13">
    <location>
        <begin position="415"/>
        <end position="449"/>
    </location>
</feature>
<dbReference type="AlphaFoldDB" id="A0AAW0YXV8"/>
<evidence type="ECO:0000313" key="17">
    <source>
        <dbReference type="Proteomes" id="UP001388673"/>
    </source>
</evidence>
<keyword evidence="10 12" id="KW-0539">Nucleus</keyword>
<dbReference type="GO" id="GO:0000785">
    <property type="term" value="C:chromatin"/>
    <property type="evidence" value="ECO:0007669"/>
    <property type="project" value="TreeGrafter"/>
</dbReference>
<dbReference type="KEGG" id="kne:92181037"/>
<dbReference type="CDD" id="cd00200">
    <property type="entry name" value="WD40"/>
    <property type="match status" value="1"/>
</dbReference>
<organism evidence="16 17">
    <name type="scientific">Kwoniella newhampshirensis</name>
    <dbReference type="NCBI Taxonomy" id="1651941"/>
    <lineage>
        <taxon>Eukaryota</taxon>
        <taxon>Fungi</taxon>
        <taxon>Dikarya</taxon>
        <taxon>Basidiomycota</taxon>
        <taxon>Agaricomycotina</taxon>
        <taxon>Tremellomycetes</taxon>
        <taxon>Tremellales</taxon>
        <taxon>Cryptococcaceae</taxon>
        <taxon>Kwoniella</taxon>
    </lineage>
</organism>
<dbReference type="PANTHER" id="PTHR13831">
    <property type="entry name" value="MEMBER OF THE HIR1 FAMILY OF WD-REPEAT PROTEINS"/>
    <property type="match status" value="1"/>
</dbReference>
<feature type="repeat" description="WD" evidence="11">
    <location>
        <begin position="169"/>
        <end position="210"/>
    </location>
</feature>
<evidence type="ECO:0000256" key="4">
    <source>
        <dbReference type="ARBA" id="ARBA00022491"/>
    </source>
</evidence>
<keyword evidence="8 12" id="KW-0805">Transcription regulation</keyword>